<feature type="transmembrane region" description="Helical" evidence="7">
    <location>
        <begin position="125"/>
        <end position="147"/>
    </location>
</feature>
<keyword evidence="4 7" id="KW-0812">Transmembrane</keyword>
<keyword evidence="3 7" id="KW-1003">Cell membrane</keyword>
<evidence type="ECO:0000256" key="7">
    <source>
        <dbReference type="RuleBase" id="RU362072"/>
    </source>
</evidence>
<keyword evidence="5 7" id="KW-1133">Transmembrane helix</keyword>
<keyword evidence="9" id="KW-1185">Reference proteome</keyword>
<evidence type="ECO:0000256" key="1">
    <source>
        <dbReference type="ARBA" id="ARBA00004651"/>
    </source>
</evidence>
<comment type="similarity">
    <text evidence="2 7">Belongs to the FliR/MopE/SpaR family.</text>
</comment>
<dbReference type="PANTHER" id="PTHR30065">
    <property type="entry name" value="FLAGELLAR BIOSYNTHETIC PROTEIN FLIR"/>
    <property type="match status" value="1"/>
</dbReference>
<organism evidence="8 9">
    <name type="scientific">Rouxiella chamberiensis</name>
    <dbReference type="NCBI Taxonomy" id="1513468"/>
    <lineage>
        <taxon>Bacteria</taxon>
        <taxon>Pseudomonadati</taxon>
        <taxon>Pseudomonadota</taxon>
        <taxon>Gammaproteobacteria</taxon>
        <taxon>Enterobacterales</taxon>
        <taxon>Yersiniaceae</taxon>
        <taxon>Rouxiella</taxon>
    </lineage>
</organism>
<dbReference type="RefSeq" id="WP_045046714.1">
    <property type="nucleotide sequence ID" value="NZ_CP114058.1"/>
</dbReference>
<dbReference type="NCBIfam" id="TIGR01401">
    <property type="entry name" value="fliR_like_III"/>
    <property type="match status" value="1"/>
</dbReference>
<proteinExistence type="inferred from homology"/>
<evidence type="ECO:0000256" key="5">
    <source>
        <dbReference type="ARBA" id="ARBA00022989"/>
    </source>
</evidence>
<sequence>MSVDDFYEVILTIALSSARIMPVFIMLPFLNSNVINNTIRVPVVMLVGMALSPYGYTLAFDLSLLQKFGLIIKELFVGLLLGCLICTPFWIIHAAGCIIDNQRGATISSSIDPVSGVDTSELANFFNLFCAVIFLSRGGLTLMLEVIHKSYELLGPSEYRLPSLTLLFPLLGFIVMQAVRIASPLITVFLLTEAILGLLSRFAPQMNAFSLSLTVKSFIGFLMLILYFPASLTEIVRSLIFISSKLIL</sequence>
<dbReference type="EMBL" id="CP114058">
    <property type="protein sequence ID" value="WAT02667.1"/>
    <property type="molecule type" value="Genomic_DNA"/>
</dbReference>
<evidence type="ECO:0000256" key="3">
    <source>
        <dbReference type="ARBA" id="ARBA00022475"/>
    </source>
</evidence>
<accession>A0ABY7HUN3</accession>
<dbReference type="Proteomes" id="UP001164712">
    <property type="component" value="Chromosome"/>
</dbReference>
<evidence type="ECO:0000313" key="8">
    <source>
        <dbReference type="EMBL" id="WAT02667.1"/>
    </source>
</evidence>
<evidence type="ECO:0000256" key="2">
    <source>
        <dbReference type="ARBA" id="ARBA00009772"/>
    </source>
</evidence>
<dbReference type="PRINTS" id="PR00953">
    <property type="entry name" value="TYPE3IMRPROT"/>
</dbReference>
<dbReference type="Pfam" id="PF01311">
    <property type="entry name" value="Bac_export_1"/>
    <property type="match status" value="1"/>
</dbReference>
<dbReference type="InterPro" id="IPR002010">
    <property type="entry name" value="T3SS_IM_R"/>
</dbReference>
<dbReference type="PANTHER" id="PTHR30065:SF1">
    <property type="entry name" value="SURFACE PRESENTATION OF ANTIGENS PROTEIN SPAR"/>
    <property type="match status" value="1"/>
</dbReference>
<evidence type="ECO:0000313" key="9">
    <source>
        <dbReference type="Proteomes" id="UP001164712"/>
    </source>
</evidence>
<comment type="subcellular location">
    <subcellularLocation>
        <location evidence="1 7">Cell membrane</location>
        <topology evidence="1 7">Multi-pass membrane protein</topology>
    </subcellularLocation>
</comment>
<name>A0ABY7HUN3_9GAMM</name>
<evidence type="ECO:0000256" key="4">
    <source>
        <dbReference type="ARBA" id="ARBA00022692"/>
    </source>
</evidence>
<reference evidence="8" key="1">
    <citation type="submission" date="2022-12" db="EMBL/GenBank/DDBJ databases">
        <title>Complete genome sequence of an Australian strain of Rouxiella badensis DAR84756 and resolution of the R. badensis DSM100043 and R. chamberiensis DSM28324 genomes.</title>
        <authorList>
            <person name="Paul S."/>
            <person name="Anderson P.J."/>
            <person name="Maynard G."/>
            <person name="Dyall-Smith M."/>
            <person name="Kudinha T."/>
        </authorList>
    </citation>
    <scope>NUCLEOTIDE SEQUENCE</scope>
    <source>
        <strain evidence="8">DSM 28324</strain>
    </source>
</reference>
<feature type="transmembrane region" description="Helical" evidence="7">
    <location>
        <begin position="185"/>
        <end position="203"/>
    </location>
</feature>
<feature type="transmembrane region" description="Helical" evidence="7">
    <location>
        <begin position="39"/>
        <end position="56"/>
    </location>
</feature>
<evidence type="ECO:0000256" key="6">
    <source>
        <dbReference type="ARBA" id="ARBA00023136"/>
    </source>
</evidence>
<dbReference type="InterPro" id="IPR006304">
    <property type="entry name" value="T3SS_SpaR/YscT"/>
</dbReference>
<feature type="transmembrane region" description="Helical" evidence="7">
    <location>
        <begin position="6"/>
        <end position="27"/>
    </location>
</feature>
<protein>
    <submittedName>
        <fullName evidence="8">Type III secretion system export apparatus subunit SctT</fullName>
    </submittedName>
</protein>
<feature type="transmembrane region" description="Helical" evidence="7">
    <location>
        <begin position="159"/>
        <end position="178"/>
    </location>
</feature>
<feature type="transmembrane region" description="Helical" evidence="7">
    <location>
        <begin position="76"/>
        <end position="99"/>
    </location>
</feature>
<keyword evidence="6 7" id="KW-0472">Membrane</keyword>
<gene>
    <name evidence="8" type="primary">sctT</name>
    <name evidence="8" type="ORF">O1V66_09070</name>
</gene>